<feature type="region of interest" description="Disordered" evidence="1">
    <location>
        <begin position="195"/>
        <end position="226"/>
    </location>
</feature>
<evidence type="ECO:0000313" key="2">
    <source>
        <dbReference type="EMBL" id="CAH0716339.1"/>
    </source>
</evidence>
<feature type="compositionally biased region" description="Polar residues" evidence="1">
    <location>
        <begin position="216"/>
        <end position="226"/>
    </location>
</feature>
<protein>
    <recommendedName>
        <fullName evidence="4">Endonuclease-reverse transcriptase</fullName>
    </recommendedName>
</protein>
<proteinExistence type="predicted"/>
<dbReference type="OrthoDB" id="6059368at2759"/>
<organism evidence="2 3">
    <name type="scientific">Brenthis ino</name>
    <name type="common">lesser marbled fritillary</name>
    <dbReference type="NCBI Taxonomy" id="405034"/>
    <lineage>
        <taxon>Eukaryota</taxon>
        <taxon>Metazoa</taxon>
        <taxon>Ecdysozoa</taxon>
        <taxon>Arthropoda</taxon>
        <taxon>Hexapoda</taxon>
        <taxon>Insecta</taxon>
        <taxon>Pterygota</taxon>
        <taxon>Neoptera</taxon>
        <taxon>Endopterygota</taxon>
        <taxon>Lepidoptera</taxon>
        <taxon>Glossata</taxon>
        <taxon>Ditrysia</taxon>
        <taxon>Papilionoidea</taxon>
        <taxon>Nymphalidae</taxon>
        <taxon>Heliconiinae</taxon>
        <taxon>Argynnini</taxon>
        <taxon>Brenthis</taxon>
    </lineage>
</organism>
<accession>A0A8J9Y3U4</accession>
<feature type="non-terminal residue" evidence="2">
    <location>
        <position position="255"/>
    </location>
</feature>
<keyword evidence="3" id="KW-1185">Reference proteome</keyword>
<evidence type="ECO:0000256" key="1">
    <source>
        <dbReference type="SAM" id="MobiDB-lite"/>
    </source>
</evidence>
<evidence type="ECO:0000313" key="3">
    <source>
        <dbReference type="Proteomes" id="UP000838878"/>
    </source>
</evidence>
<evidence type="ECO:0008006" key="4">
    <source>
        <dbReference type="Google" id="ProtNLM"/>
    </source>
</evidence>
<dbReference type="Gene3D" id="3.30.70.1820">
    <property type="entry name" value="L1 transposable element, RRM domain"/>
    <property type="match status" value="1"/>
</dbReference>
<gene>
    <name evidence="2" type="ORF">BINO364_LOCUS3126</name>
</gene>
<dbReference type="Proteomes" id="UP000838878">
    <property type="component" value="Chromosome 11"/>
</dbReference>
<feature type="compositionally biased region" description="Basic and acidic residues" evidence="1">
    <location>
        <begin position="195"/>
        <end position="204"/>
    </location>
</feature>
<name>A0A8J9Y3U4_9NEOP</name>
<sequence length="255" mass="29836">MEGQFKILFDKMKIEMQSQTAELKDSITKSIMDKIDDKLIPLVEENKTLKIKVEKLEKEIDFMKRAEKKNNIIVFGLEEKETSTFELLKEFKEHLKQDLNITIEDYEINKIHRLGTKNREIKKSRPVLCSFVSNWKKNEIIKNKKNLSKINISEDYSKEVLEKRKTLQAKLAEEKKKGNIAYLKYDKLIVIENKKNQDKRKRESSTSPIAHHPLSPINQPKKQQIASIKSNRTNVFDTMRGRSNSLSNITTTGKQ</sequence>
<dbReference type="EMBL" id="OV170231">
    <property type="protein sequence ID" value="CAH0716339.1"/>
    <property type="molecule type" value="Genomic_DNA"/>
</dbReference>
<reference evidence="2" key="1">
    <citation type="submission" date="2021-12" db="EMBL/GenBank/DDBJ databases">
        <authorList>
            <person name="Martin H S."/>
        </authorList>
    </citation>
    <scope>NUCLEOTIDE SEQUENCE</scope>
</reference>
<dbReference type="AlphaFoldDB" id="A0A8J9Y3U4"/>